<dbReference type="EMBL" id="CP060782">
    <property type="protein sequence ID" value="QNP46877.1"/>
    <property type="molecule type" value="Genomic_DNA"/>
</dbReference>
<keyword evidence="3" id="KW-1185">Reference proteome</keyword>
<dbReference type="Pfam" id="PF00156">
    <property type="entry name" value="Pribosyltran"/>
    <property type="match status" value="1"/>
</dbReference>
<evidence type="ECO:0000259" key="1">
    <source>
        <dbReference type="Pfam" id="PF00156"/>
    </source>
</evidence>
<keyword evidence="2" id="KW-0808">Transferase</keyword>
<gene>
    <name evidence="2" type="ORF">H9L14_02205</name>
</gene>
<dbReference type="Gene3D" id="3.30.1310.20">
    <property type="entry name" value="PRTase-like"/>
    <property type="match status" value="1"/>
</dbReference>
<protein>
    <submittedName>
        <fullName evidence="2">Phosphoribosyltransferase</fullName>
    </submittedName>
</protein>
<dbReference type="CDD" id="cd06223">
    <property type="entry name" value="PRTases_typeI"/>
    <property type="match status" value="1"/>
</dbReference>
<dbReference type="InterPro" id="IPR029057">
    <property type="entry name" value="PRTase-like"/>
</dbReference>
<evidence type="ECO:0000313" key="3">
    <source>
        <dbReference type="Proteomes" id="UP000516105"/>
    </source>
</evidence>
<dbReference type="InterPro" id="IPR000836">
    <property type="entry name" value="PRTase_dom"/>
</dbReference>
<reference evidence="2 3" key="1">
    <citation type="submission" date="2020-08" db="EMBL/GenBank/DDBJ databases">
        <title>Genome sequence of Sphingomonas sediminicola KACC 15039T.</title>
        <authorList>
            <person name="Hyun D.-W."/>
            <person name="Bae J.-W."/>
        </authorList>
    </citation>
    <scope>NUCLEOTIDE SEQUENCE [LARGE SCALE GENOMIC DNA]</scope>
    <source>
        <strain evidence="2 3">KACC 15039</strain>
    </source>
</reference>
<accession>A0ABX6TAL3</accession>
<proteinExistence type="predicted"/>
<sequence length="232" mass="25462">MHLGPPELKVRLPFADRREAGRMLGQALARFKDQKPLVLALPRGGVPVAYEAAKSIGADLDVLLVRKLGAPGHEELGIGAIVDGDKPQVILNPQLVRMLSLPPGYIQREAEQQYVELERRRREYLGSREPRSVDGRTVIIVDDGIATGGTVRAALEAIRKRKPAKLVLAVPVAPEDSLRELEPECDEVVCLATPDPFYAVGSQYVDFTQTTDAEVKQLLDEARGTERPVETT</sequence>
<organism evidence="2 3">
    <name type="scientific">Sphingomonas sediminicola</name>
    <dbReference type="NCBI Taxonomy" id="386874"/>
    <lineage>
        <taxon>Bacteria</taxon>
        <taxon>Pseudomonadati</taxon>
        <taxon>Pseudomonadota</taxon>
        <taxon>Alphaproteobacteria</taxon>
        <taxon>Sphingomonadales</taxon>
        <taxon>Sphingomonadaceae</taxon>
        <taxon>Sphingomonas</taxon>
    </lineage>
</organism>
<dbReference type="Gene3D" id="3.40.50.2020">
    <property type="match status" value="1"/>
</dbReference>
<dbReference type="Proteomes" id="UP000516105">
    <property type="component" value="Chromosome"/>
</dbReference>
<dbReference type="SUPFAM" id="SSF53271">
    <property type="entry name" value="PRTase-like"/>
    <property type="match status" value="1"/>
</dbReference>
<keyword evidence="2" id="KW-0328">Glycosyltransferase</keyword>
<dbReference type="GO" id="GO:0016757">
    <property type="term" value="F:glycosyltransferase activity"/>
    <property type="evidence" value="ECO:0007669"/>
    <property type="project" value="UniProtKB-KW"/>
</dbReference>
<feature type="domain" description="Phosphoribosyltransferase" evidence="1">
    <location>
        <begin position="20"/>
        <end position="190"/>
    </location>
</feature>
<evidence type="ECO:0000313" key="2">
    <source>
        <dbReference type="EMBL" id="QNP46877.1"/>
    </source>
</evidence>
<name>A0ABX6TAL3_9SPHN</name>